<evidence type="ECO:0000256" key="1">
    <source>
        <dbReference type="ARBA" id="ARBA00004613"/>
    </source>
</evidence>
<dbReference type="InterPro" id="IPR045051">
    <property type="entry name" value="SBT"/>
</dbReference>
<dbReference type="AlphaFoldDB" id="A0A3N7GBW6"/>
<evidence type="ECO:0000256" key="3">
    <source>
        <dbReference type="ARBA" id="ARBA00022729"/>
    </source>
</evidence>
<evidence type="ECO:0000256" key="4">
    <source>
        <dbReference type="PROSITE-ProRule" id="PRU01240"/>
    </source>
</evidence>
<evidence type="ECO:0000256" key="2">
    <source>
        <dbReference type="ARBA" id="ARBA00011073"/>
    </source>
</evidence>
<proteinExistence type="inferred from homology"/>
<dbReference type="GO" id="GO:0004252">
    <property type="term" value="F:serine-type endopeptidase activity"/>
    <property type="evidence" value="ECO:0007669"/>
    <property type="project" value="InterPro"/>
</dbReference>
<sequence length="190" mass="19570">MDIMAAFDDAIQDGADMISLSVGGPVSDSFNDAIAIGSFHAMKKGILTSCAAGNEGPALASVGNVAPWILTVGASGMDRQFRTPLTIGNSIKTSGISVNTFTPKARMYPLTSAAQAWNDSVQMPDAAGYCFVETLDKNKVKGKIVLCKGGSDSDIKEMGGVGMIVASDDSLDTGFTLVLPAAIVNSERGA</sequence>
<reference evidence="6 7" key="1">
    <citation type="journal article" date="2006" name="Science">
        <title>The genome of black cottonwood, Populus trichocarpa (Torr. &amp; Gray).</title>
        <authorList>
            <person name="Tuskan G.A."/>
            <person name="Difazio S."/>
            <person name="Jansson S."/>
            <person name="Bohlmann J."/>
            <person name="Grigoriev I."/>
            <person name="Hellsten U."/>
            <person name="Putnam N."/>
            <person name="Ralph S."/>
            <person name="Rombauts S."/>
            <person name="Salamov A."/>
            <person name="Schein J."/>
            <person name="Sterck L."/>
            <person name="Aerts A."/>
            <person name="Bhalerao R.R."/>
            <person name="Bhalerao R.P."/>
            <person name="Blaudez D."/>
            <person name="Boerjan W."/>
            <person name="Brun A."/>
            <person name="Brunner A."/>
            <person name="Busov V."/>
            <person name="Campbell M."/>
            <person name="Carlson J."/>
            <person name="Chalot M."/>
            <person name="Chapman J."/>
            <person name="Chen G.L."/>
            <person name="Cooper D."/>
            <person name="Coutinho P.M."/>
            <person name="Couturier J."/>
            <person name="Covert S."/>
            <person name="Cronk Q."/>
            <person name="Cunningham R."/>
            <person name="Davis J."/>
            <person name="Degroeve S."/>
            <person name="Dejardin A."/>
            <person name="Depamphilis C."/>
            <person name="Detter J."/>
            <person name="Dirks B."/>
            <person name="Dubchak I."/>
            <person name="Duplessis S."/>
            <person name="Ehlting J."/>
            <person name="Ellis B."/>
            <person name="Gendler K."/>
            <person name="Goodstein D."/>
            <person name="Gribskov M."/>
            <person name="Grimwood J."/>
            <person name="Groover A."/>
            <person name="Gunter L."/>
            <person name="Hamberger B."/>
            <person name="Heinze B."/>
            <person name="Helariutta Y."/>
            <person name="Henrissat B."/>
            <person name="Holligan D."/>
            <person name="Holt R."/>
            <person name="Huang W."/>
            <person name="Islam-Faridi N."/>
            <person name="Jones S."/>
            <person name="Jones-Rhoades M."/>
            <person name="Jorgensen R."/>
            <person name="Joshi C."/>
            <person name="Kangasjarvi J."/>
            <person name="Karlsson J."/>
            <person name="Kelleher C."/>
            <person name="Kirkpatrick R."/>
            <person name="Kirst M."/>
            <person name="Kohler A."/>
            <person name="Kalluri U."/>
            <person name="Larimer F."/>
            <person name="Leebens-Mack J."/>
            <person name="Leple J.C."/>
            <person name="Locascio P."/>
            <person name="Lou Y."/>
            <person name="Lucas S."/>
            <person name="Martin F."/>
            <person name="Montanini B."/>
            <person name="Napoli C."/>
            <person name="Nelson D.R."/>
            <person name="Nelson C."/>
            <person name="Nieminen K."/>
            <person name="Nilsson O."/>
            <person name="Pereda V."/>
            <person name="Peter G."/>
            <person name="Philippe R."/>
            <person name="Pilate G."/>
            <person name="Poliakov A."/>
            <person name="Razumovskaya J."/>
            <person name="Richardson P."/>
            <person name="Rinaldi C."/>
            <person name="Ritland K."/>
            <person name="Rouze P."/>
            <person name="Ryaboy D."/>
            <person name="Schmutz J."/>
            <person name="Schrader J."/>
            <person name="Segerman B."/>
            <person name="Shin H."/>
            <person name="Siddiqui A."/>
            <person name="Sterky F."/>
            <person name="Terry A."/>
            <person name="Tsai C.J."/>
            <person name="Uberbacher E."/>
            <person name="Unneberg P."/>
            <person name="Vahala J."/>
            <person name="Wall K."/>
            <person name="Wessler S."/>
            <person name="Yang G."/>
            <person name="Yin T."/>
            <person name="Douglas C."/>
            <person name="Marra M."/>
            <person name="Sandberg G."/>
            <person name="Van de Peer Y."/>
            <person name="Rokhsar D."/>
        </authorList>
    </citation>
    <scope>NUCLEOTIDE SEQUENCE [LARGE SCALE GENOMIC DNA]</scope>
    <source>
        <strain evidence="7">cv. Nisqually</strain>
    </source>
</reference>
<comment type="similarity">
    <text evidence="2 4">Belongs to the peptidase S8 family.</text>
</comment>
<dbReference type="Gene3D" id="3.50.30.30">
    <property type="match status" value="1"/>
</dbReference>
<comment type="subcellular location">
    <subcellularLocation>
        <location evidence="1">Secreted</location>
    </subcellularLocation>
</comment>
<dbReference type="Gene3D" id="3.40.50.200">
    <property type="entry name" value="Peptidase S8/S53 domain"/>
    <property type="match status" value="1"/>
</dbReference>
<keyword evidence="7" id="KW-1185">Reference proteome</keyword>
<dbReference type="PROSITE" id="PS51892">
    <property type="entry name" value="SUBTILASE"/>
    <property type="match status" value="1"/>
</dbReference>
<gene>
    <name evidence="6" type="ORF">POPTR_009G145566</name>
</gene>
<dbReference type="InterPro" id="IPR036852">
    <property type="entry name" value="Peptidase_S8/S53_dom_sf"/>
</dbReference>
<dbReference type="STRING" id="3694.A0A3N7GBW6"/>
<evidence type="ECO:0000313" key="6">
    <source>
        <dbReference type="EMBL" id="RQO95921.1"/>
    </source>
</evidence>
<evidence type="ECO:0000259" key="5">
    <source>
        <dbReference type="Pfam" id="PF00082"/>
    </source>
</evidence>
<dbReference type="GO" id="GO:0006508">
    <property type="term" value="P:proteolysis"/>
    <property type="evidence" value="ECO:0007669"/>
    <property type="project" value="InterPro"/>
</dbReference>
<dbReference type="Proteomes" id="UP000006729">
    <property type="component" value="Chromosome 9"/>
</dbReference>
<comment type="caution">
    <text evidence="4">Lacks conserved residue(s) required for the propagation of feature annotation.</text>
</comment>
<feature type="domain" description="Peptidase S8/S53" evidence="5">
    <location>
        <begin position="2"/>
        <end position="124"/>
    </location>
</feature>
<organism evidence="6 7">
    <name type="scientific">Populus trichocarpa</name>
    <name type="common">Western balsam poplar</name>
    <name type="synonym">Populus balsamifera subsp. trichocarpa</name>
    <dbReference type="NCBI Taxonomy" id="3694"/>
    <lineage>
        <taxon>Eukaryota</taxon>
        <taxon>Viridiplantae</taxon>
        <taxon>Streptophyta</taxon>
        <taxon>Embryophyta</taxon>
        <taxon>Tracheophyta</taxon>
        <taxon>Spermatophyta</taxon>
        <taxon>Magnoliopsida</taxon>
        <taxon>eudicotyledons</taxon>
        <taxon>Gunneridae</taxon>
        <taxon>Pentapetalae</taxon>
        <taxon>rosids</taxon>
        <taxon>fabids</taxon>
        <taxon>Malpighiales</taxon>
        <taxon>Salicaceae</taxon>
        <taxon>Saliceae</taxon>
        <taxon>Populus</taxon>
    </lineage>
</organism>
<protein>
    <recommendedName>
        <fullName evidence="5">Peptidase S8/S53 domain-containing protein</fullName>
    </recommendedName>
</protein>
<dbReference type="Pfam" id="PF00082">
    <property type="entry name" value="Peptidase_S8"/>
    <property type="match status" value="1"/>
</dbReference>
<dbReference type="PANTHER" id="PTHR10795">
    <property type="entry name" value="PROPROTEIN CONVERTASE SUBTILISIN/KEXIN"/>
    <property type="match status" value="1"/>
</dbReference>
<name>A0A3N7GBW6_POPTR</name>
<dbReference type="InterPro" id="IPR000209">
    <property type="entry name" value="Peptidase_S8/S53_dom"/>
</dbReference>
<dbReference type="EMBL" id="CM009298">
    <property type="protein sequence ID" value="RQO95921.1"/>
    <property type="molecule type" value="Genomic_DNA"/>
</dbReference>
<dbReference type="CDD" id="cd02120">
    <property type="entry name" value="PA_subtilisin_like"/>
    <property type="match status" value="1"/>
</dbReference>
<evidence type="ECO:0000313" key="7">
    <source>
        <dbReference type="Proteomes" id="UP000006729"/>
    </source>
</evidence>
<dbReference type="GO" id="GO:0005576">
    <property type="term" value="C:extracellular region"/>
    <property type="evidence" value="ECO:0007669"/>
    <property type="project" value="UniProtKB-SubCell"/>
</dbReference>
<dbReference type="SUPFAM" id="SSF52743">
    <property type="entry name" value="Subtilisin-like"/>
    <property type="match status" value="1"/>
</dbReference>
<dbReference type="InParanoid" id="A0A3N7GBW6"/>
<keyword evidence="3" id="KW-0732">Signal</keyword>
<accession>A0A3N7GBW6</accession>